<reference evidence="1" key="1">
    <citation type="journal article" date="2021" name="Proc. Natl. Acad. Sci. U.S.A.">
        <title>A Catalog of Tens of Thousands of Viruses from Human Metagenomes Reveals Hidden Associations with Chronic Diseases.</title>
        <authorList>
            <person name="Tisza M.J."/>
            <person name="Buck C.B."/>
        </authorList>
    </citation>
    <scope>NUCLEOTIDE SEQUENCE</scope>
    <source>
        <strain evidence="1">CtoC338</strain>
    </source>
</reference>
<name>A0A8S5SWV7_9VIRU</name>
<dbReference type="EMBL" id="BK032688">
    <property type="protein sequence ID" value="DAF55392.1"/>
    <property type="molecule type" value="Genomic_DNA"/>
</dbReference>
<sequence length="166" mass="18018">MAYYGNPVGGFCYPKTYILTDENGNEMATGVVVGEKTVFDATPADVRVDKIFASDEGILIGTDTKTYRTSVGTVCILNGESFSIKLDMYDGYNYTKFTAMIAPFNTTASDSIAINKVSVNNAVYAVDSTTKLSDVTKNTLTKSIDLNIVNNTGSTCVIHYSTYKEE</sequence>
<protein>
    <submittedName>
        <fullName evidence="1">Uncharacterized protein</fullName>
    </submittedName>
</protein>
<proteinExistence type="predicted"/>
<evidence type="ECO:0000313" key="1">
    <source>
        <dbReference type="EMBL" id="DAF55392.1"/>
    </source>
</evidence>
<organism evidence="1">
    <name type="scientific">virus sp. ctoC338</name>
    <dbReference type="NCBI Taxonomy" id="2827997"/>
    <lineage>
        <taxon>Viruses</taxon>
    </lineage>
</organism>
<accession>A0A8S5SWV7</accession>